<dbReference type="AlphaFoldDB" id="A0AAW1D9U8"/>
<proteinExistence type="predicted"/>
<evidence type="ECO:0000313" key="1">
    <source>
        <dbReference type="EMBL" id="KAK9505722.1"/>
    </source>
</evidence>
<dbReference type="EMBL" id="JAPXFL010000006">
    <property type="protein sequence ID" value="KAK9505722.1"/>
    <property type="molecule type" value="Genomic_DNA"/>
</dbReference>
<reference evidence="1 2" key="1">
    <citation type="submission" date="2022-12" db="EMBL/GenBank/DDBJ databases">
        <title>Chromosome-level genome assembly of true bugs.</title>
        <authorList>
            <person name="Ma L."/>
            <person name="Li H."/>
        </authorList>
    </citation>
    <scope>NUCLEOTIDE SEQUENCE [LARGE SCALE GENOMIC DNA]</scope>
    <source>
        <strain evidence="1">Lab_2022b</strain>
    </source>
</reference>
<dbReference type="Proteomes" id="UP001461498">
    <property type="component" value="Unassembled WGS sequence"/>
</dbReference>
<name>A0AAW1D9U8_9HEMI</name>
<protein>
    <submittedName>
        <fullName evidence="1">Uncharacterized protein</fullName>
    </submittedName>
</protein>
<evidence type="ECO:0000313" key="2">
    <source>
        <dbReference type="Proteomes" id="UP001461498"/>
    </source>
</evidence>
<gene>
    <name evidence="1" type="ORF">O3M35_009712</name>
</gene>
<keyword evidence="2" id="KW-1185">Reference proteome</keyword>
<accession>A0AAW1D9U8</accession>
<organism evidence="1 2">
    <name type="scientific">Rhynocoris fuscipes</name>
    <dbReference type="NCBI Taxonomy" id="488301"/>
    <lineage>
        <taxon>Eukaryota</taxon>
        <taxon>Metazoa</taxon>
        <taxon>Ecdysozoa</taxon>
        <taxon>Arthropoda</taxon>
        <taxon>Hexapoda</taxon>
        <taxon>Insecta</taxon>
        <taxon>Pterygota</taxon>
        <taxon>Neoptera</taxon>
        <taxon>Paraneoptera</taxon>
        <taxon>Hemiptera</taxon>
        <taxon>Heteroptera</taxon>
        <taxon>Panheteroptera</taxon>
        <taxon>Cimicomorpha</taxon>
        <taxon>Reduviidae</taxon>
        <taxon>Harpactorinae</taxon>
        <taxon>Harpactorini</taxon>
        <taxon>Rhynocoris</taxon>
    </lineage>
</organism>
<comment type="caution">
    <text evidence="1">The sequence shown here is derived from an EMBL/GenBank/DDBJ whole genome shotgun (WGS) entry which is preliminary data.</text>
</comment>
<sequence length="174" mass="19596">MIRLMQYHLDQAKLSHRNMAATVECSCPHSDICNKQIDSNVYAIASGSKDDYLDHIYWQEVFRDVSNDIPSDIPQTIKASLQNAWADLLENIFGNISNQSTPIWGWLDQILTNIPHNHTAAKQSNTFISEKLTAGLFGLFSGFDNEATGTTDSIQERNLEILKTKKPRTTPKTV</sequence>